<feature type="region of interest" description="Disordered" evidence="2">
    <location>
        <begin position="470"/>
        <end position="496"/>
    </location>
</feature>
<feature type="region of interest" description="Disordered" evidence="2">
    <location>
        <begin position="561"/>
        <end position="716"/>
    </location>
</feature>
<dbReference type="SMART" id="SM00355">
    <property type="entry name" value="ZnF_C2H2"/>
    <property type="match status" value="4"/>
</dbReference>
<proteinExistence type="predicted"/>
<feature type="compositionally biased region" description="Polar residues" evidence="2">
    <location>
        <begin position="320"/>
        <end position="336"/>
    </location>
</feature>
<evidence type="ECO:0000313" key="4">
    <source>
        <dbReference type="EMBL" id="VVT55098.1"/>
    </source>
</evidence>
<dbReference type="PROSITE" id="PS50089">
    <property type="entry name" value="ZF_RING_2"/>
    <property type="match status" value="1"/>
</dbReference>
<name>A0A5E8BTR9_9ASCO</name>
<dbReference type="InterPro" id="IPR001841">
    <property type="entry name" value="Znf_RING"/>
</dbReference>
<accession>A0A5E8BTR9</accession>
<dbReference type="EMBL" id="CABVLU010000003">
    <property type="protein sequence ID" value="VVT55098.1"/>
    <property type="molecule type" value="Genomic_DNA"/>
</dbReference>
<keyword evidence="1" id="KW-0863">Zinc-finger</keyword>
<dbReference type="SUPFAM" id="SSF57850">
    <property type="entry name" value="RING/U-box"/>
    <property type="match status" value="1"/>
</dbReference>
<dbReference type="PROSITE" id="PS00028">
    <property type="entry name" value="ZINC_FINGER_C2H2_1"/>
    <property type="match status" value="1"/>
</dbReference>
<dbReference type="Gene3D" id="3.30.40.10">
    <property type="entry name" value="Zinc/RING finger domain, C3HC4 (zinc finger)"/>
    <property type="match status" value="1"/>
</dbReference>
<dbReference type="InterPro" id="IPR056437">
    <property type="entry name" value="Znf-C2H2_ZNF598/HEL2"/>
</dbReference>
<protein>
    <recommendedName>
        <fullName evidence="3">RING-type domain-containing protein</fullName>
    </recommendedName>
</protein>
<keyword evidence="1" id="KW-0479">Metal-binding</keyword>
<feature type="domain" description="RING-type" evidence="3">
    <location>
        <begin position="45"/>
        <end position="85"/>
    </location>
</feature>
<dbReference type="InterPro" id="IPR013087">
    <property type="entry name" value="Znf_C2H2_type"/>
</dbReference>
<dbReference type="AlphaFoldDB" id="A0A5E8BTR9"/>
<dbReference type="PANTHER" id="PTHR22938:SF0">
    <property type="entry name" value="E3 UBIQUITIN-PROTEIN LIGASE ZNF598"/>
    <property type="match status" value="1"/>
</dbReference>
<sequence length="716" mass="78829">MAPGTATNTRNNNNHNQNRLAGGSSSKDVVKPVQDEFAGCSDEDCPICANTIKYVARYSCNHITCHKCALRLRALMDDFNCPQCRTRRDVVIVTKDFDKQFDDLSNKALVANEKKLGLKFDDRSVRNDVMSLLRFNCPIKDCDYYSTEGWKDLKAHVKEAHNLHFCYLCISGKKAIFTKEFALYTSAGLRHHESQTEPDEDGFKGHPSCPYCSERFYSEDDRLEHLNKKHFRCDVCLRENALAPRFFADIDRLTEHYSTEHFPCKVPACLEKKHIVFASKIELQNHMSIEHPDIYTNKRLDIDFTFNNSNRNSNNRYRSQLSTVQTPNSRNNDTPVQLSRGDAFPALGAHASGSSTPITPTNWTVTPEMAEQADRRLQERVRIMLKDDPIKFAQFDQINEQFLKGEKTAYDLIAQYKELFPESSIQELEATVHGFTKVIIHNPVKVRDLNRAWEEYRLRLHLPAALASASSSSSMSGGHAPMARGSKSGVAPWSTGPVSRKAAKAAAILSHGDTSSFPSLPPVSRKKPIPLTRAPAAPALTVRKPAVKSYSTASSSTIVGKVSSSSSLANKNKGKTLGSASWASSNSSSSSLNTSSTTAFPTLGGGSASSSSTSINRMTSSHGSSSSGKRPVLNTSEFPSLPGSRPRPVFEPTHTGPTRELNSNTIGDVLQATTVLRPSRGAEDDEGSSSSGATSNDRKGKKKKEKKILFSYSSGI</sequence>
<feature type="compositionally biased region" description="Low complexity" evidence="2">
    <location>
        <begin position="7"/>
        <end position="19"/>
    </location>
</feature>
<feature type="compositionally biased region" description="Low complexity" evidence="2">
    <location>
        <begin position="608"/>
        <end position="628"/>
    </location>
</feature>
<dbReference type="InterPro" id="IPR013083">
    <property type="entry name" value="Znf_RING/FYVE/PHD"/>
</dbReference>
<dbReference type="GO" id="GO:0043022">
    <property type="term" value="F:ribosome binding"/>
    <property type="evidence" value="ECO:0007669"/>
    <property type="project" value="TreeGrafter"/>
</dbReference>
<dbReference type="GO" id="GO:0061630">
    <property type="term" value="F:ubiquitin protein ligase activity"/>
    <property type="evidence" value="ECO:0007669"/>
    <property type="project" value="InterPro"/>
</dbReference>
<dbReference type="Pfam" id="PF25447">
    <property type="entry name" value="RING_ZNF598"/>
    <property type="match status" value="1"/>
</dbReference>
<gene>
    <name evidence="4" type="ORF">SAPINGB_P004426</name>
</gene>
<reference evidence="4 5" key="1">
    <citation type="submission" date="2019-09" db="EMBL/GenBank/DDBJ databases">
        <authorList>
            <person name="Brejova B."/>
        </authorList>
    </citation>
    <scope>NUCLEOTIDE SEQUENCE [LARGE SCALE GENOMIC DNA]</scope>
</reference>
<dbReference type="GeneID" id="43583241"/>
<dbReference type="SMART" id="SM00184">
    <property type="entry name" value="RING"/>
    <property type="match status" value="2"/>
</dbReference>
<feature type="region of interest" description="Disordered" evidence="2">
    <location>
        <begin position="311"/>
        <end position="336"/>
    </location>
</feature>
<dbReference type="Pfam" id="PF23202">
    <property type="entry name" value="PAH_ZNF598"/>
    <property type="match status" value="1"/>
</dbReference>
<feature type="region of interest" description="Disordered" evidence="2">
    <location>
        <begin position="513"/>
        <end position="536"/>
    </location>
</feature>
<dbReference type="RefSeq" id="XP_031855032.1">
    <property type="nucleotide sequence ID" value="XM_031999141.1"/>
</dbReference>
<dbReference type="InterPro" id="IPR044288">
    <property type="entry name" value="ZNF598/HEL2"/>
</dbReference>
<dbReference type="GO" id="GO:0016567">
    <property type="term" value="P:protein ubiquitination"/>
    <property type="evidence" value="ECO:0007669"/>
    <property type="project" value="TreeGrafter"/>
</dbReference>
<evidence type="ECO:0000313" key="5">
    <source>
        <dbReference type="Proteomes" id="UP000398389"/>
    </source>
</evidence>
<evidence type="ECO:0000256" key="1">
    <source>
        <dbReference type="PROSITE-ProRule" id="PRU00175"/>
    </source>
</evidence>
<dbReference type="PANTHER" id="PTHR22938">
    <property type="entry name" value="ZINC FINGER PROTEIN 598"/>
    <property type="match status" value="1"/>
</dbReference>
<dbReference type="OrthoDB" id="3838338at2759"/>
<dbReference type="GO" id="GO:0008270">
    <property type="term" value="F:zinc ion binding"/>
    <property type="evidence" value="ECO:0007669"/>
    <property type="project" value="UniProtKB-KW"/>
</dbReference>
<feature type="region of interest" description="Disordered" evidence="2">
    <location>
        <begin position="1"/>
        <end position="27"/>
    </location>
</feature>
<evidence type="ECO:0000259" key="3">
    <source>
        <dbReference type="PROSITE" id="PS50089"/>
    </source>
</evidence>
<feature type="compositionally biased region" description="Polar residues" evidence="2">
    <location>
        <begin position="660"/>
        <end position="676"/>
    </location>
</feature>
<dbReference type="InterPro" id="IPR057634">
    <property type="entry name" value="PAH_ZNF598/HEL2"/>
</dbReference>
<dbReference type="Proteomes" id="UP000398389">
    <property type="component" value="Unassembled WGS sequence"/>
</dbReference>
<keyword evidence="1" id="KW-0862">Zinc</keyword>
<dbReference type="GO" id="GO:0072344">
    <property type="term" value="P:rescue of stalled ribosome"/>
    <property type="evidence" value="ECO:0007669"/>
    <property type="project" value="InterPro"/>
</dbReference>
<organism evidence="4 5">
    <name type="scientific">Magnusiomyces paraingens</name>
    <dbReference type="NCBI Taxonomy" id="2606893"/>
    <lineage>
        <taxon>Eukaryota</taxon>
        <taxon>Fungi</taxon>
        <taxon>Dikarya</taxon>
        <taxon>Ascomycota</taxon>
        <taxon>Saccharomycotina</taxon>
        <taxon>Dipodascomycetes</taxon>
        <taxon>Dipodascales</taxon>
        <taxon>Dipodascaceae</taxon>
        <taxon>Magnusiomyces</taxon>
    </lineage>
</organism>
<feature type="compositionally biased region" description="Low complexity" evidence="2">
    <location>
        <begin position="579"/>
        <end position="599"/>
    </location>
</feature>
<evidence type="ECO:0000256" key="2">
    <source>
        <dbReference type="SAM" id="MobiDB-lite"/>
    </source>
</evidence>
<feature type="compositionally biased region" description="Low complexity" evidence="2">
    <location>
        <begin position="470"/>
        <end position="483"/>
    </location>
</feature>
<keyword evidence="5" id="KW-1185">Reference proteome</keyword>
<dbReference type="Pfam" id="PF23230">
    <property type="entry name" value="zf-C2H2_13"/>
    <property type="match status" value="1"/>
</dbReference>